<dbReference type="Proteomes" id="UP000615446">
    <property type="component" value="Unassembled WGS sequence"/>
</dbReference>
<organism evidence="2 3">
    <name type="scientific">Rhizophagus clarus</name>
    <dbReference type="NCBI Taxonomy" id="94130"/>
    <lineage>
        <taxon>Eukaryota</taxon>
        <taxon>Fungi</taxon>
        <taxon>Fungi incertae sedis</taxon>
        <taxon>Mucoromycota</taxon>
        <taxon>Glomeromycotina</taxon>
        <taxon>Glomeromycetes</taxon>
        <taxon>Glomerales</taxon>
        <taxon>Glomeraceae</taxon>
        <taxon>Rhizophagus</taxon>
    </lineage>
</organism>
<name>A0A8H3KXQ1_9GLOM</name>
<dbReference type="AlphaFoldDB" id="A0A8H3KXQ1"/>
<proteinExistence type="predicted"/>
<feature type="region of interest" description="Disordered" evidence="1">
    <location>
        <begin position="27"/>
        <end position="61"/>
    </location>
</feature>
<dbReference type="OrthoDB" id="2419440at2759"/>
<evidence type="ECO:0000313" key="2">
    <source>
        <dbReference type="EMBL" id="GES77847.1"/>
    </source>
</evidence>
<gene>
    <name evidence="2" type="ORF">RCL2_000518000</name>
</gene>
<comment type="caution">
    <text evidence="2">The sequence shown here is derived from an EMBL/GenBank/DDBJ whole genome shotgun (WGS) entry which is preliminary data.</text>
</comment>
<evidence type="ECO:0000256" key="1">
    <source>
        <dbReference type="SAM" id="MobiDB-lite"/>
    </source>
</evidence>
<protein>
    <submittedName>
        <fullName evidence="2">Uncharacterized protein</fullName>
    </submittedName>
</protein>
<evidence type="ECO:0000313" key="3">
    <source>
        <dbReference type="Proteomes" id="UP000615446"/>
    </source>
</evidence>
<dbReference type="EMBL" id="BLAL01000034">
    <property type="protein sequence ID" value="GES77847.1"/>
    <property type="molecule type" value="Genomic_DNA"/>
</dbReference>
<accession>A0A8H3KXQ1</accession>
<reference evidence="2" key="1">
    <citation type="submission" date="2019-10" db="EMBL/GenBank/DDBJ databases">
        <title>Conservation and host-specific expression of non-tandemly repeated heterogenous ribosome RNA gene in arbuscular mycorrhizal fungi.</title>
        <authorList>
            <person name="Maeda T."/>
            <person name="Kobayashi Y."/>
            <person name="Nakagawa T."/>
            <person name="Ezawa T."/>
            <person name="Yamaguchi K."/>
            <person name="Bino T."/>
            <person name="Nishimoto Y."/>
            <person name="Shigenobu S."/>
            <person name="Kawaguchi M."/>
        </authorList>
    </citation>
    <scope>NUCLEOTIDE SEQUENCE</scope>
    <source>
        <strain evidence="2">HR1</strain>
    </source>
</reference>
<sequence length="182" mass="20734">MANTHSIDSLRQLNAKLLAEIAELRKENAAIPDPKRKRDAENAELKTKIEELEKNKADSSAENVMRDDAIVKLKAEIVKLRNDNEGSNQVTFSLSCSSGSTSEFSVSKIVKKLQDQQQDKEVQSHKKKEVENIVQAVFDFTIDESDKNHMAKFSLTRNRKKNSVVLKNIARLYEDAMQKMKR</sequence>